<evidence type="ECO:0000313" key="2">
    <source>
        <dbReference type="Proteomes" id="UP000050297"/>
    </source>
</evidence>
<gene>
    <name evidence="1" type="ORF">ALO91_102381</name>
</gene>
<reference evidence="1 2" key="1">
    <citation type="submission" date="2015-09" db="EMBL/GenBank/DDBJ databases">
        <title>Genome announcement of multiple Pseudomonas syringae strains.</title>
        <authorList>
            <person name="Thakur S."/>
            <person name="Wang P.W."/>
            <person name="Gong Y."/>
            <person name="Weir B.S."/>
            <person name="Guttman D.S."/>
        </authorList>
    </citation>
    <scope>NUCLEOTIDE SEQUENCE [LARGE SCALE GENOMIC DNA]</scope>
    <source>
        <strain evidence="1 2">ICMP2802</strain>
    </source>
</reference>
<comment type="caution">
    <text evidence="1">The sequence shown here is derived from an EMBL/GenBank/DDBJ whole genome shotgun (WGS) entry which is preliminary data.</text>
</comment>
<organism evidence="1 2">
    <name type="scientific">Pseudomonas syringae pv. aceris</name>
    <dbReference type="NCBI Taxonomy" id="199198"/>
    <lineage>
        <taxon>Bacteria</taxon>
        <taxon>Pseudomonadati</taxon>
        <taxon>Pseudomonadota</taxon>
        <taxon>Gammaproteobacteria</taxon>
        <taxon>Pseudomonadales</taxon>
        <taxon>Pseudomonadaceae</taxon>
        <taxon>Pseudomonas</taxon>
        <taxon>Pseudomonas syringae</taxon>
    </lineage>
</organism>
<proteinExistence type="predicted"/>
<dbReference type="AlphaFoldDB" id="A0A0L8IXJ0"/>
<name>A0A0L8IXJ0_PSESX</name>
<dbReference type="EMBL" id="LJPM01000680">
    <property type="protein sequence ID" value="KPW05878.1"/>
    <property type="molecule type" value="Genomic_DNA"/>
</dbReference>
<protein>
    <submittedName>
        <fullName evidence="1">Uncharacterized protein</fullName>
    </submittedName>
</protein>
<evidence type="ECO:0000313" key="1">
    <source>
        <dbReference type="EMBL" id="KPW05878.1"/>
    </source>
</evidence>
<dbReference type="Proteomes" id="UP000050297">
    <property type="component" value="Unassembled WGS sequence"/>
</dbReference>
<dbReference type="PATRIC" id="fig|199198.4.peg.3700"/>
<sequence length="44" mass="5023">MTLHLLILEGHFKKIVFDDINALNAFNLFFIVCAKNSMLSTLLI</sequence>
<accession>A0A0L8IXJ0</accession>